<organism evidence="1 2">
    <name type="scientific">Ensete ventricosum</name>
    <name type="common">Abyssinian banana</name>
    <name type="synonym">Musa ensete</name>
    <dbReference type="NCBI Taxonomy" id="4639"/>
    <lineage>
        <taxon>Eukaryota</taxon>
        <taxon>Viridiplantae</taxon>
        <taxon>Streptophyta</taxon>
        <taxon>Embryophyta</taxon>
        <taxon>Tracheophyta</taxon>
        <taxon>Spermatophyta</taxon>
        <taxon>Magnoliopsida</taxon>
        <taxon>Liliopsida</taxon>
        <taxon>Zingiberales</taxon>
        <taxon>Musaceae</taxon>
        <taxon>Ensete</taxon>
    </lineage>
</organism>
<sequence>MPHGINAPPAKTIPTRHGFPAALPRRRVAVPSVRCLRIDGRIRLAEILVYPLRNSSIRFLIDWNLASSVGRGPECRRSVVYKRNSHRTPFSKGQDGPPLLFLTAVKDCIPSVPQELKSKGCEGLFPFPLE</sequence>
<evidence type="ECO:0000313" key="1">
    <source>
        <dbReference type="EMBL" id="RRT36477.1"/>
    </source>
</evidence>
<comment type="caution">
    <text evidence="1">The sequence shown here is derived from an EMBL/GenBank/DDBJ whole genome shotgun (WGS) entry which is preliminary data.</text>
</comment>
<dbReference type="Proteomes" id="UP000287651">
    <property type="component" value="Unassembled WGS sequence"/>
</dbReference>
<reference evidence="1 2" key="1">
    <citation type="journal article" date="2014" name="Agronomy (Basel)">
        <title>A Draft Genome Sequence for Ensete ventricosum, the Drought-Tolerant Tree Against Hunger.</title>
        <authorList>
            <person name="Harrison J."/>
            <person name="Moore K.A."/>
            <person name="Paszkiewicz K."/>
            <person name="Jones T."/>
            <person name="Grant M."/>
            <person name="Ambacheew D."/>
            <person name="Muzemil S."/>
            <person name="Studholme D.J."/>
        </authorList>
    </citation>
    <scope>NUCLEOTIDE SEQUENCE [LARGE SCALE GENOMIC DNA]</scope>
</reference>
<gene>
    <name evidence="1" type="ORF">B296_00058934</name>
</gene>
<dbReference type="EMBL" id="AMZH03023558">
    <property type="protein sequence ID" value="RRT36477.1"/>
    <property type="molecule type" value="Genomic_DNA"/>
</dbReference>
<name>A0A426XAH0_ENSVE</name>
<dbReference type="AlphaFoldDB" id="A0A426XAH0"/>
<proteinExistence type="predicted"/>
<accession>A0A426XAH0</accession>
<evidence type="ECO:0000313" key="2">
    <source>
        <dbReference type="Proteomes" id="UP000287651"/>
    </source>
</evidence>
<protein>
    <submittedName>
        <fullName evidence="1">Uncharacterized protein</fullName>
    </submittedName>
</protein>